<dbReference type="AlphaFoldDB" id="A0A6A5FKZ2"/>
<comment type="caution">
    <text evidence="1">The sequence shown here is derived from an EMBL/GenBank/DDBJ whole genome shotgun (WGS) entry which is preliminary data.</text>
</comment>
<reference evidence="1 2" key="1">
    <citation type="submission" date="2019-06" db="EMBL/GenBank/DDBJ databases">
        <title>A chromosome-scale genome assembly of the European perch, Perca fluviatilis.</title>
        <authorList>
            <person name="Roques C."/>
            <person name="Zahm M."/>
            <person name="Cabau C."/>
            <person name="Klopp C."/>
            <person name="Bouchez O."/>
            <person name="Donnadieu C."/>
            <person name="Kuhl H."/>
            <person name="Gislard M."/>
            <person name="Guendouz S."/>
            <person name="Journot L."/>
            <person name="Haffray P."/>
            <person name="Bestin A."/>
            <person name="Morvezen R."/>
            <person name="Feron R."/>
            <person name="Wen M."/>
            <person name="Jouanno E."/>
            <person name="Herpin A."/>
            <person name="Schartl M."/>
            <person name="Postlethwait J."/>
            <person name="Schaerlinger B."/>
            <person name="Chardard D."/>
            <person name="Lecocq T."/>
            <person name="Poncet C."/>
            <person name="Jaffrelo L."/>
            <person name="Lampietro C."/>
            <person name="Guiguen Y."/>
        </authorList>
    </citation>
    <scope>NUCLEOTIDE SEQUENCE [LARGE SCALE GENOMIC DNA]</scope>
    <source>
        <tissue evidence="1">Blood</tissue>
    </source>
</reference>
<accession>A0A6A5FKZ2</accession>
<gene>
    <name evidence="1" type="ORF">PFLUV_G00050670</name>
</gene>
<organism evidence="1 2">
    <name type="scientific">Perca fluviatilis</name>
    <name type="common">European perch</name>
    <dbReference type="NCBI Taxonomy" id="8168"/>
    <lineage>
        <taxon>Eukaryota</taxon>
        <taxon>Metazoa</taxon>
        <taxon>Chordata</taxon>
        <taxon>Craniata</taxon>
        <taxon>Vertebrata</taxon>
        <taxon>Euteleostomi</taxon>
        <taxon>Actinopterygii</taxon>
        <taxon>Neopterygii</taxon>
        <taxon>Teleostei</taxon>
        <taxon>Neoteleostei</taxon>
        <taxon>Acanthomorphata</taxon>
        <taxon>Eupercaria</taxon>
        <taxon>Perciformes</taxon>
        <taxon>Percoidei</taxon>
        <taxon>Percidae</taxon>
        <taxon>Percinae</taxon>
        <taxon>Perca</taxon>
    </lineage>
</organism>
<evidence type="ECO:0000313" key="1">
    <source>
        <dbReference type="EMBL" id="KAF1392235.1"/>
    </source>
</evidence>
<name>A0A6A5FKZ2_PERFL</name>
<dbReference type="EMBL" id="VHII01000004">
    <property type="protein sequence ID" value="KAF1392235.1"/>
    <property type="molecule type" value="Genomic_DNA"/>
</dbReference>
<proteinExistence type="predicted"/>
<sequence length="93" mass="10920">MVKNLRRRPKCFNKQARQRELSSPFFLSSFLRHEHKEPTAALRSHPFTARALLLSIQASILFHNYPSARPWEASKVEGKCVYCIKRTPNWLSH</sequence>
<keyword evidence="2" id="KW-1185">Reference proteome</keyword>
<dbReference type="Proteomes" id="UP000465112">
    <property type="component" value="Chromosome 4"/>
</dbReference>
<protein>
    <submittedName>
        <fullName evidence="1">Uncharacterized protein</fullName>
    </submittedName>
</protein>
<evidence type="ECO:0000313" key="2">
    <source>
        <dbReference type="Proteomes" id="UP000465112"/>
    </source>
</evidence>